<name>A0A443S242_9ACAR</name>
<dbReference type="OrthoDB" id="5854875at2759"/>
<keyword evidence="5" id="KW-0732">Signal</keyword>
<comment type="subcellular location">
    <subcellularLocation>
        <location evidence="1">Secreted</location>
    </subcellularLocation>
</comment>
<feature type="domain" description="Granulins" evidence="6">
    <location>
        <begin position="131"/>
        <end position="144"/>
    </location>
</feature>
<gene>
    <name evidence="7" type="ORF">B4U80_08821</name>
</gene>
<proteinExistence type="inferred from homology"/>
<protein>
    <recommendedName>
        <fullName evidence="6">Granulins domain-containing protein</fullName>
    </recommendedName>
</protein>
<keyword evidence="8" id="KW-1185">Reference proteome</keyword>
<feature type="domain" description="Granulins" evidence="6">
    <location>
        <begin position="209"/>
        <end position="222"/>
    </location>
</feature>
<organism evidence="7 8">
    <name type="scientific">Leptotrombidium deliense</name>
    <dbReference type="NCBI Taxonomy" id="299467"/>
    <lineage>
        <taxon>Eukaryota</taxon>
        <taxon>Metazoa</taxon>
        <taxon>Ecdysozoa</taxon>
        <taxon>Arthropoda</taxon>
        <taxon>Chelicerata</taxon>
        <taxon>Arachnida</taxon>
        <taxon>Acari</taxon>
        <taxon>Acariformes</taxon>
        <taxon>Trombidiformes</taxon>
        <taxon>Prostigmata</taxon>
        <taxon>Anystina</taxon>
        <taxon>Parasitengona</taxon>
        <taxon>Trombiculoidea</taxon>
        <taxon>Trombiculidae</taxon>
        <taxon>Leptotrombidium</taxon>
    </lineage>
</organism>
<sequence>MRNILFSVVCLLFANLVLAKQCPDSSQCVDDDSTCCKLRSGHYGCCPLPNAVCCTDGFHCCPEGTKCDEKNGTCVHEMQQIRRSLSKSISLNTVENIICPDGKEQCLDSQTCCELQSGQYGCCPYEKGVCCSDEEHCCPNGFACDVRHSRCIHQEFNTAIVPKMLARFNSTISSVICPDKTSQCPDGNTCCQMEGGEWGCCPLESAVCCEDKVHCCPHGTKCAEGGCVQP</sequence>
<evidence type="ECO:0000256" key="1">
    <source>
        <dbReference type="ARBA" id="ARBA00004613"/>
    </source>
</evidence>
<dbReference type="Gene3D" id="2.10.25.160">
    <property type="entry name" value="Granulin"/>
    <property type="match status" value="3"/>
</dbReference>
<dbReference type="InterPro" id="IPR039036">
    <property type="entry name" value="Granulin_fam"/>
</dbReference>
<evidence type="ECO:0000256" key="3">
    <source>
        <dbReference type="ARBA" id="ARBA00022525"/>
    </source>
</evidence>
<dbReference type="PANTHER" id="PTHR12274:SF3">
    <property type="entry name" value="PROGRANULIN"/>
    <property type="match status" value="1"/>
</dbReference>
<dbReference type="PROSITE" id="PS00799">
    <property type="entry name" value="GRANULINS"/>
    <property type="match status" value="3"/>
</dbReference>
<dbReference type="InterPro" id="IPR000118">
    <property type="entry name" value="Granulin"/>
</dbReference>
<comment type="similarity">
    <text evidence="2">Belongs to the granulin family.</text>
</comment>
<dbReference type="InterPro" id="IPR037277">
    <property type="entry name" value="Granulin_sf"/>
</dbReference>
<comment type="caution">
    <text evidence="7">The sequence shown here is derived from an EMBL/GenBank/DDBJ whole genome shotgun (WGS) entry which is preliminary data.</text>
</comment>
<evidence type="ECO:0000259" key="6">
    <source>
        <dbReference type="PROSITE" id="PS00799"/>
    </source>
</evidence>
<feature type="signal peptide" evidence="5">
    <location>
        <begin position="1"/>
        <end position="19"/>
    </location>
</feature>
<evidence type="ECO:0000256" key="2">
    <source>
        <dbReference type="ARBA" id="ARBA00010093"/>
    </source>
</evidence>
<dbReference type="AlphaFoldDB" id="A0A443S242"/>
<dbReference type="Pfam" id="PF00396">
    <property type="entry name" value="Granulin"/>
    <property type="match status" value="3"/>
</dbReference>
<dbReference type="Proteomes" id="UP000288716">
    <property type="component" value="Unassembled WGS sequence"/>
</dbReference>
<dbReference type="EMBL" id="NCKV01011647">
    <property type="protein sequence ID" value="RWS21586.1"/>
    <property type="molecule type" value="Genomic_DNA"/>
</dbReference>
<feature type="domain" description="Granulins" evidence="6">
    <location>
        <begin position="54"/>
        <end position="67"/>
    </location>
</feature>
<dbReference type="STRING" id="299467.A0A443S242"/>
<evidence type="ECO:0000313" key="7">
    <source>
        <dbReference type="EMBL" id="RWS21586.1"/>
    </source>
</evidence>
<accession>A0A443S242</accession>
<feature type="chain" id="PRO_5019054908" description="Granulins domain-containing protein" evidence="5">
    <location>
        <begin position="20"/>
        <end position="230"/>
    </location>
</feature>
<reference evidence="7 8" key="1">
    <citation type="journal article" date="2018" name="Gigascience">
        <title>Genomes of trombidid mites reveal novel predicted allergens and laterally-transferred genes associated with secondary metabolism.</title>
        <authorList>
            <person name="Dong X."/>
            <person name="Chaisiri K."/>
            <person name="Xia D."/>
            <person name="Armstrong S.D."/>
            <person name="Fang Y."/>
            <person name="Donnelly M.J."/>
            <person name="Kadowaki T."/>
            <person name="McGarry J.W."/>
            <person name="Darby A.C."/>
            <person name="Makepeace B.L."/>
        </authorList>
    </citation>
    <scope>NUCLEOTIDE SEQUENCE [LARGE SCALE GENOMIC DNA]</scope>
    <source>
        <strain evidence="7">UoL-UT</strain>
    </source>
</reference>
<dbReference type="PANTHER" id="PTHR12274">
    <property type="entry name" value="GRANULIN"/>
    <property type="match status" value="1"/>
</dbReference>
<evidence type="ECO:0000256" key="5">
    <source>
        <dbReference type="SAM" id="SignalP"/>
    </source>
</evidence>
<keyword evidence="3" id="KW-0964">Secreted</keyword>
<evidence type="ECO:0000313" key="8">
    <source>
        <dbReference type="Proteomes" id="UP000288716"/>
    </source>
</evidence>
<dbReference type="GO" id="GO:0005576">
    <property type="term" value="C:extracellular region"/>
    <property type="evidence" value="ECO:0007669"/>
    <property type="project" value="UniProtKB-SubCell"/>
</dbReference>
<dbReference type="SUPFAM" id="SSF57277">
    <property type="entry name" value="Granulin repeat"/>
    <property type="match status" value="3"/>
</dbReference>
<dbReference type="VEuPathDB" id="VectorBase:LDEU010454"/>
<dbReference type="SMART" id="SM00277">
    <property type="entry name" value="GRAN"/>
    <property type="match status" value="3"/>
</dbReference>
<evidence type="ECO:0000256" key="4">
    <source>
        <dbReference type="ARBA" id="ARBA00023157"/>
    </source>
</evidence>
<keyword evidence="4" id="KW-1015">Disulfide bond</keyword>